<accession>A0A8J4SWL8</accession>
<dbReference type="GO" id="GO:0016705">
    <property type="term" value="F:oxidoreductase activity, acting on paired donors, with incorporation or reduction of molecular oxygen"/>
    <property type="evidence" value="ECO:0007669"/>
    <property type="project" value="InterPro"/>
</dbReference>
<dbReference type="Pfam" id="PF00067">
    <property type="entry name" value="p450"/>
    <property type="match status" value="1"/>
</dbReference>
<dbReference type="PANTHER" id="PTHR46696">
    <property type="entry name" value="P450, PUTATIVE (EUROFUNG)-RELATED"/>
    <property type="match status" value="1"/>
</dbReference>
<dbReference type="InterPro" id="IPR036396">
    <property type="entry name" value="Cyt_P450_sf"/>
</dbReference>
<comment type="caution">
    <text evidence="2">The sequence shown here is derived from an EMBL/GenBank/DDBJ whole genome shotgun (WGS) entry which is preliminary data.</text>
</comment>
<evidence type="ECO:0000313" key="3">
    <source>
        <dbReference type="Proteomes" id="UP000702964"/>
    </source>
</evidence>
<dbReference type="GO" id="GO:0020037">
    <property type="term" value="F:heme binding"/>
    <property type="evidence" value="ECO:0007669"/>
    <property type="project" value="InterPro"/>
</dbReference>
<dbReference type="Gene3D" id="1.10.630.10">
    <property type="entry name" value="Cytochrome P450"/>
    <property type="match status" value="1"/>
</dbReference>
<protein>
    <recommendedName>
        <fullName evidence="4">Cytochrome P450</fullName>
    </recommendedName>
</protein>
<dbReference type="Proteomes" id="UP000702964">
    <property type="component" value="Unassembled WGS sequence"/>
</dbReference>
<gene>
    <name evidence="2" type="ORF">G195_000317</name>
</gene>
<dbReference type="InterPro" id="IPR001128">
    <property type="entry name" value="Cyt_P450"/>
</dbReference>
<dbReference type="PRINTS" id="PR00359">
    <property type="entry name" value="BP450"/>
</dbReference>
<reference evidence="2" key="1">
    <citation type="journal article" date="2015" name="Genom Data">
        <title>Draft genome sequences of Phytophthora kernoviae and Phytophthora ramorum lineage EU2 from Scotland.</title>
        <authorList>
            <person name="Sambles C."/>
            <person name="Schlenzig A."/>
            <person name="O'Neill P."/>
            <person name="Grant M."/>
            <person name="Studholme D.J."/>
        </authorList>
    </citation>
    <scope>NUCLEOTIDE SEQUENCE</scope>
    <source>
        <strain evidence="2">00238/432</strain>
    </source>
</reference>
<reference evidence="2" key="2">
    <citation type="submission" date="2020-02" db="EMBL/GenBank/DDBJ databases">
        <authorList>
            <person name="Studholme D.J."/>
        </authorList>
    </citation>
    <scope>NUCLEOTIDE SEQUENCE</scope>
    <source>
        <strain evidence="2">00238/432</strain>
    </source>
</reference>
<dbReference type="EMBL" id="AOFI03000001">
    <property type="protein sequence ID" value="KAF4325998.1"/>
    <property type="molecule type" value="Genomic_DNA"/>
</dbReference>
<name>A0A8J4SWL8_9STRA</name>
<dbReference type="InterPro" id="IPR002397">
    <property type="entry name" value="Cyt_P450_B"/>
</dbReference>
<evidence type="ECO:0000313" key="2">
    <source>
        <dbReference type="EMBL" id="KAF4325998.1"/>
    </source>
</evidence>
<dbReference type="SUPFAM" id="SSF48264">
    <property type="entry name" value="Cytochrome P450"/>
    <property type="match status" value="1"/>
</dbReference>
<proteinExistence type="inferred from homology"/>
<evidence type="ECO:0008006" key="4">
    <source>
        <dbReference type="Google" id="ProtNLM"/>
    </source>
</evidence>
<dbReference type="SUPFAM" id="SSF53850">
    <property type="entry name" value="Periplasmic binding protein-like II"/>
    <property type="match status" value="1"/>
</dbReference>
<comment type="similarity">
    <text evidence="1">Belongs to the cytochrome P450 family.</text>
</comment>
<organism evidence="2 3">
    <name type="scientific">Phytophthora kernoviae 00238/432</name>
    <dbReference type="NCBI Taxonomy" id="1284355"/>
    <lineage>
        <taxon>Eukaryota</taxon>
        <taxon>Sar</taxon>
        <taxon>Stramenopiles</taxon>
        <taxon>Oomycota</taxon>
        <taxon>Peronosporomycetes</taxon>
        <taxon>Peronosporales</taxon>
        <taxon>Peronosporaceae</taxon>
        <taxon>Phytophthora</taxon>
    </lineage>
</organism>
<dbReference type="GO" id="GO:0004497">
    <property type="term" value="F:monooxygenase activity"/>
    <property type="evidence" value="ECO:0007669"/>
    <property type="project" value="InterPro"/>
</dbReference>
<dbReference type="AlphaFoldDB" id="A0A8J4SWL8"/>
<dbReference type="GO" id="GO:0005506">
    <property type="term" value="F:iron ion binding"/>
    <property type="evidence" value="ECO:0007669"/>
    <property type="project" value="InterPro"/>
</dbReference>
<sequence length="430" mass="47470">MESLRPRVQQIADELLDQVQAQGEMDLVKDYAYPLPIHVISDMLGVPKSDRPQIQNWSSAIAHGLGLGVRDPGVEEHLRAFGDYTAQLVAEKRKHPADDLISQLIAIEEEGDRLSEPELLSMITLLIFAGHETTSNLIATGAMMLLDHPEQLEKLKADLSLAPSAVEELLRFNGPATIAGPRFATQDIELAGQRIKKGDMVIPVLKSANRDELQFEQPEDLDVTRDIQVYEVDMPIGHYSDCEVSPTCGMANGEGMIIREDEPASFFHPKHVGAQIIGGSNEAGDSGSGDGKVTLSFWTLFDGGDGANMQTLVDEFNKTHPDIEDEDSAKRKAAMIFADWVADNGQVWAKAGHIPSKPSVLEKQEFKDLPYRSDYSEVASVVKFSKHSTKNAQIRDEAAFKFLNEVWMNKMTPADAMNNMETAIQKILSE</sequence>
<evidence type="ECO:0000256" key="1">
    <source>
        <dbReference type="ARBA" id="ARBA00010617"/>
    </source>
</evidence>
<dbReference type="PANTHER" id="PTHR46696:SF1">
    <property type="entry name" value="CYTOCHROME P450 YJIB-RELATED"/>
    <property type="match status" value="1"/>
</dbReference>
<dbReference type="Gene3D" id="3.40.190.10">
    <property type="entry name" value="Periplasmic binding protein-like II"/>
    <property type="match status" value="2"/>
</dbReference>